<sequence>MVIMGNHKTSSSRAALGHLLSHSMLPRFLATQSSVTAIAEFSSMHHPHDALVSLHGKVSWKAAYLLFQLVIDQSVSVEFYIRDSVTIVGAINASVSVEFSPLLLLILVFLCFLQMTFYG</sequence>
<organism evidence="2 3">
    <name type="scientific">Prunus dulcis</name>
    <name type="common">Almond</name>
    <name type="synonym">Amygdalus dulcis</name>
    <dbReference type="NCBI Taxonomy" id="3755"/>
    <lineage>
        <taxon>Eukaryota</taxon>
        <taxon>Viridiplantae</taxon>
        <taxon>Streptophyta</taxon>
        <taxon>Embryophyta</taxon>
        <taxon>Tracheophyta</taxon>
        <taxon>Spermatophyta</taxon>
        <taxon>Magnoliopsida</taxon>
        <taxon>eudicotyledons</taxon>
        <taxon>Gunneridae</taxon>
        <taxon>Pentapetalae</taxon>
        <taxon>rosids</taxon>
        <taxon>fabids</taxon>
        <taxon>Rosales</taxon>
        <taxon>Rosaceae</taxon>
        <taxon>Amygdaloideae</taxon>
        <taxon>Amygdaleae</taxon>
        <taxon>Prunus</taxon>
    </lineage>
</organism>
<evidence type="ECO:0000256" key="1">
    <source>
        <dbReference type="SAM" id="Phobius"/>
    </source>
</evidence>
<name>A0AAD4VP84_PRUDU</name>
<feature type="transmembrane region" description="Helical" evidence="1">
    <location>
        <begin position="102"/>
        <end position="118"/>
    </location>
</feature>
<dbReference type="EMBL" id="JAJFAZ020000005">
    <property type="protein sequence ID" value="KAI5328271.1"/>
    <property type="molecule type" value="Genomic_DNA"/>
</dbReference>
<dbReference type="Proteomes" id="UP001054821">
    <property type="component" value="Chromosome 5"/>
</dbReference>
<comment type="caution">
    <text evidence="2">The sequence shown here is derived from an EMBL/GenBank/DDBJ whole genome shotgun (WGS) entry which is preliminary data.</text>
</comment>
<proteinExistence type="predicted"/>
<keyword evidence="1" id="KW-0472">Membrane</keyword>
<evidence type="ECO:0000313" key="2">
    <source>
        <dbReference type="EMBL" id="KAI5328271.1"/>
    </source>
</evidence>
<evidence type="ECO:0000313" key="3">
    <source>
        <dbReference type="Proteomes" id="UP001054821"/>
    </source>
</evidence>
<keyword evidence="3" id="KW-1185">Reference proteome</keyword>
<protein>
    <submittedName>
        <fullName evidence="2">Uncharacterized protein</fullName>
    </submittedName>
</protein>
<reference evidence="2 3" key="1">
    <citation type="journal article" date="2022" name="G3 (Bethesda)">
        <title>Whole-genome sequence and methylome profiling of the almond [Prunus dulcis (Mill.) D.A. Webb] cultivar 'Nonpareil'.</title>
        <authorList>
            <person name="D'Amico-Willman K.M."/>
            <person name="Ouma W.Z."/>
            <person name="Meulia T."/>
            <person name="Sideli G.M."/>
            <person name="Gradziel T.M."/>
            <person name="Fresnedo-Ramirez J."/>
        </authorList>
    </citation>
    <scope>NUCLEOTIDE SEQUENCE [LARGE SCALE GENOMIC DNA]</scope>
    <source>
        <strain evidence="2">Clone GOH B32 T37-40</strain>
    </source>
</reference>
<dbReference type="AlphaFoldDB" id="A0AAD4VP84"/>
<keyword evidence="1" id="KW-1133">Transmembrane helix</keyword>
<accession>A0AAD4VP84</accession>
<keyword evidence="1" id="KW-0812">Transmembrane</keyword>
<gene>
    <name evidence="2" type="ORF">L3X38_027668</name>
</gene>